<feature type="signal peptide" evidence="3">
    <location>
        <begin position="1"/>
        <end position="19"/>
    </location>
</feature>
<dbReference type="Proteomes" id="UP001168552">
    <property type="component" value="Unassembled WGS sequence"/>
</dbReference>
<reference evidence="5" key="1">
    <citation type="submission" date="2023-06" db="EMBL/GenBank/DDBJ databases">
        <title>Cytophagales bacterium Strain LB-30, isolated from soil.</title>
        <authorList>
            <person name="Liu B."/>
        </authorList>
    </citation>
    <scope>NUCLEOTIDE SEQUENCE</scope>
    <source>
        <strain evidence="5">LB-30</strain>
    </source>
</reference>
<dbReference type="InterPro" id="IPR015943">
    <property type="entry name" value="WD40/YVTN_repeat-like_dom_sf"/>
</dbReference>
<feature type="domain" description="Photosynthesis system II assembly factor Ycf48/Hcf136-like" evidence="4">
    <location>
        <begin position="35"/>
        <end position="113"/>
    </location>
</feature>
<keyword evidence="1" id="KW-0602">Photosynthesis</keyword>
<accession>A0ABT8F5D9</accession>
<keyword evidence="6" id="KW-1185">Reference proteome</keyword>
<evidence type="ECO:0000256" key="3">
    <source>
        <dbReference type="SAM" id="SignalP"/>
    </source>
</evidence>
<protein>
    <submittedName>
        <fullName evidence="5">YCF48-related protein</fullName>
    </submittedName>
</protein>
<dbReference type="Gene3D" id="2.130.10.10">
    <property type="entry name" value="YVTN repeat-like/Quinoprotein amine dehydrogenase"/>
    <property type="match status" value="2"/>
</dbReference>
<dbReference type="CDD" id="cd15482">
    <property type="entry name" value="Sialidase_non-viral"/>
    <property type="match status" value="1"/>
</dbReference>
<dbReference type="EMBL" id="JAUHJS010000004">
    <property type="protein sequence ID" value="MDN4165513.1"/>
    <property type="molecule type" value="Genomic_DNA"/>
</dbReference>
<evidence type="ECO:0000256" key="2">
    <source>
        <dbReference type="ARBA" id="ARBA00023276"/>
    </source>
</evidence>
<comment type="caution">
    <text evidence="5">The sequence shown here is derived from an EMBL/GenBank/DDBJ whole genome shotgun (WGS) entry which is preliminary data.</text>
</comment>
<dbReference type="InterPro" id="IPR028203">
    <property type="entry name" value="PSII_CF48-like_dom"/>
</dbReference>
<evidence type="ECO:0000259" key="4">
    <source>
        <dbReference type="Pfam" id="PF14870"/>
    </source>
</evidence>
<evidence type="ECO:0000313" key="6">
    <source>
        <dbReference type="Proteomes" id="UP001168552"/>
    </source>
</evidence>
<dbReference type="PANTHER" id="PTHR47199">
    <property type="entry name" value="PHOTOSYSTEM II STABILITY/ASSEMBLY FACTOR HCF136, CHLOROPLASTIC"/>
    <property type="match status" value="1"/>
</dbReference>
<keyword evidence="3" id="KW-0732">Signal</keyword>
<proteinExistence type="predicted"/>
<dbReference type="Pfam" id="PF14870">
    <property type="entry name" value="PSII_BNR"/>
    <property type="match status" value="1"/>
</dbReference>
<gene>
    <name evidence="5" type="ORF">QWY31_08375</name>
</gene>
<dbReference type="RefSeq" id="WP_320004045.1">
    <property type="nucleotide sequence ID" value="NZ_JAUHJS010000004.1"/>
</dbReference>
<feature type="chain" id="PRO_5046038260" evidence="3">
    <location>
        <begin position="20"/>
        <end position="340"/>
    </location>
</feature>
<name>A0ABT8F5D9_9BACT</name>
<evidence type="ECO:0000313" key="5">
    <source>
        <dbReference type="EMBL" id="MDN4165513.1"/>
    </source>
</evidence>
<evidence type="ECO:0000256" key="1">
    <source>
        <dbReference type="ARBA" id="ARBA00022531"/>
    </source>
</evidence>
<organism evidence="5 6">
    <name type="scientific">Shiella aurantiaca</name>
    <dbReference type="NCBI Taxonomy" id="3058365"/>
    <lineage>
        <taxon>Bacteria</taxon>
        <taxon>Pseudomonadati</taxon>
        <taxon>Bacteroidota</taxon>
        <taxon>Cytophagia</taxon>
        <taxon>Cytophagales</taxon>
        <taxon>Shiellaceae</taxon>
        <taxon>Shiella</taxon>
    </lineage>
</organism>
<keyword evidence="2" id="KW-0604">Photosystem II</keyword>
<dbReference type="SUPFAM" id="SSF110296">
    <property type="entry name" value="Oligoxyloglucan reducing end-specific cellobiohydrolase"/>
    <property type="match status" value="1"/>
</dbReference>
<dbReference type="PANTHER" id="PTHR47199:SF2">
    <property type="entry name" value="PHOTOSYSTEM II STABILITY_ASSEMBLY FACTOR HCF136, CHLOROPLASTIC"/>
    <property type="match status" value="1"/>
</dbReference>
<sequence length="340" mass="36915">MKAFVLLITLFLSAPWALAQNLSFISLPDSVNASFRGLSVVDETTVWLAGSKGWVGRSTDGGQTWAFEQIRGYEALDFRSLYAFSAEKAIVANAGSPGYILLTEDAGKTWQKVGELLHPDAFMDGVDFWNENEGLIYGDPIEGHMLLMKTQDGGRTWQELPLNQRPKLEEGEASFAASGTNIRCMGEAEVRIATGGKKSRLWVSENKGANWKAIETPILQGESAQGIFSFDFYTPTQGLLVGGDYTQALLEEKHVWVTTDGGSQWTFPSPATKGYRSGVAYLTATRLLACGTSGIDISENGGLAWRVLSEEGFHVVKTFPSGKRAILAGGKGKVGLVVWE</sequence>